<protein>
    <recommendedName>
        <fullName evidence="3">Lipocalin-like domain-containing protein</fullName>
    </recommendedName>
</protein>
<gene>
    <name evidence="1" type="ORF">GCM10011495_24450</name>
</gene>
<organism evidence="1 2">
    <name type="scientific">Hymenobacter frigidus</name>
    <dbReference type="NCBI Taxonomy" id="1524095"/>
    <lineage>
        <taxon>Bacteria</taxon>
        <taxon>Pseudomonadati</taxon>
        <taxon>Bacteroidota</taxon>
        <taxon>Cytophagia</taxon>
        <taxon>Cytophagales</taxon>
        <taxon>Hymenobacteraceae</taxon>
        <taxon>Hymenobacter</taxon>
    </lineage>
</organism>
<comment type="caution">
    <text evidence="1">The sequence shown here is derived from an EMBL/GenBank/DDBJ whole genome shotgun (WGS) entry which is preliminary data.</text>
</comment>
<dbReference type="Proteomes" id="UP000637774">
    <property type="component" value="Unassembled WGS sequence"/>
</dbReference>
<dbReference type="PROSITE" id="PS51257">
    <property type="entry name" value="PROKAR_LIPOPROTEIN"/>
    <property type="match status" value="1"/>
</dbReference>
<accession>A0ABQ2A682</accession>
<keyword evidence="2" id="KW-1185">Reference proteome</keyword>
<evidence type="ECO:0008006" key="3">
    <source>
        <dbReference type="Google" id="ProtNLM"/>
    </source>
</evidence>
<sequence>MKKMPLMIGVALAALTLASCEKELEQVNSSPQSAAASLQAKPDLLTTGDWRQTGLTVSSASEGSAVIATSDLFAHARPSMLVKVAAYKADGTYSLMRGTRAGSAFAEPVNGKWRLNAAADSLIVTQGDQTRHLAVTELTASTLRLTYTENTGSGKPSTHTSVFSH</sequence>
<reference evidence="2" key="1">
    <citation type="journal article" date="2019" name="Int. J. Syst. Evol. Microbiol.">
        <title>The Global Catalogue of Microorganisms (GCM) 10K type strain sequencing project: providing services to taxonomists for standard genome sequencing and annotation.</title>
        <authorList>
            <consortium name="The Broad Institute Genomics Platform"/>
            <consortium name="The Broad Institute Genome Sequencing Center for Infectious Disease"/>
            <person name="Wu L."/>
            <person name="Ma J."/>
        </authorList>
    </citation>
    <scope>NUCLEOTIDE SEQUENCE [LARGE SCALE GENOMIC DNA]</scope>
    <source>
        <strain evidence="2">CGMCC 1.14966</strain>
    </source>
</reference>
<evidence type="ECO:0000313" key="2">
    <source>
        <dbReference type="Proteomes" id="UP000637774"/>
    </source>
</evidence>
<dbReference type="EMBL" id="BMGY01000021">
    <property type="protein sequence ID" value="GGH86867.1"/>
    <property type="molecule type" value="Genomic_DNA"/>
</dbReference>
<dbReference type="RefSeq" id="WP_188562354.1">
    <property type="nucleotide sequence ID" value="NZ_BMGY01000021.1"/>
</dbReference>
<evidence type="ECO:0000313" key="1">
    <source>
        <dbReference type="EMBL" id="GGH86867.1"/>
    </source>
</evidence>
<name>A0ABQ2A682_9BACT</name>
<proteinExistence type="predicted"/>